<evidence type="ECO:0000256" key="5">
    <source>
        <dbReference type="ARBA" id="ARBA00022946"/>
    </source>
</evidence>
<dbReference type="SUPFAM" id="SSF51905">
    <property type="entry name" value="FAD/NAD(P)-binding domain"/>
    <property type="match status" value="1"/>
</dbReference>
<evidence type="ECO:0000256" key="2">
    <source>
        <dbReference type="ARBA" id="ARBA00012637"/>
    </source>
</evidence>
<dbReference type="PANTHER" id="PTHR43706:SF47">
    <property type="entry name" value="EXTERNAL NADH-UBIQUINONE OXIDOREDUCTASE 1, MITOCHONDRIAL-RELATED"/>
    <property type="match status" value="1"/>
</dbReference>
<keyword evidence="7" id="KW-0520">NAD</keyword>
<evidence type="ECO:0000259" key="11">
    <source>
        <dbReference type="Pfam" id="PF22366"/>
    </source>
</evidence>
<keyword evidence="6" id="KW-0560">Oxidoreductase</keyword>
<feature type="domain" description="FAD/NAD(P)-binding" evidence="10">
    <location>
        <begin position="91"/>
        <end position="419"/>
    </location>
</feature>
<evidence type="ECO:0000256" key="3">
    <source>
        <dbReference type="ARBA" id="ARBA00022630"/>
    </source>
</evidence>
<dbReference type="GO" id="GO:0005739">
    <property type="term" value="C:mitochondrion"/>
    <property type="evidence" value="ECO:0007669"/>
    <property type="project" value="UniProtKB-ARBA"/>
</dbReference>
<dbReference type="InterPro" id="IPR023753">
    <property type="entry name" value="FAD/NAD-binding_dom"/>
</dbReference>
<comment type="catalytic activity">
    <reaction evidence="9">
        <text>a ubiquinone + NADH + H(+) = a ubiquinol + NAD(+)</text>
        <dbReference type="Rhea" id="RHEA:23152"/>
        <dbReference type="Rhea" id="RHEA-COMP:9565"/>
        <dbReference type="Rhea" id="RHEA-COMP:9566"/>
        <dbReference type="ChEBI" id="CHEBI:15378"/>
        <dbReference type="ChEBI" id="CHEBI:16389"/>
        <dbReference type="ChEBI" id="CHEBI:17976"/>
        <dbReference type="ChEBI" id="CHEBI:57540"/>
        <dbReference type="ChEBI" id="CHEBI:57945"/>
    </reaction>
</comment>
<dbReference type="InterPro" id="IPR036188">
    <property type="entry name" value="FAD/NAD-bd_sf"/>
</dbReference>
<keyword evidence="4" id="KW-0274">FAD</keyword>
<dbReference type="EMBL" id="JALLBG020000155">
    <property type="protein sequence ID" value="KAL3761216.1"/>
    <property type="molecule type" value="Genomic_DNA"/>
</dbReference>
<accession>A0ABD3MEK4</accession>
<comment type="similarity">
    <text evidence="1">Belongs to the NADH dehydrogenase family.</text>
</comment>
<dbReference type="EC" id="1.6.5.9" evidence="2"/>
<evidence type="ECO:0000313" key="13">
    <source>
        <dbReference type="Proteomes" id="UP001530293"/>
    </source>
</evidence>
<evidence type="ECO:0000256" key="9">
    <source>
        <dbReference type="ARBA" id="ARBA00049010"/>
    </source>
</evidence>
<evidence type="ECO:0000259" key="10">
    <source>
        <dbReference type="Pfam" id="PF07992"/>
    </source>
</evidence>
<evidence type="ECO:0000313" key="12">
    <source>
        <dbReference type="EMBL" id="KAL3761216.1"/>
    </source>
</evidence>
<organism evidence="12 13">
    <name type="scientific">Discostella pseudostelligera</name>
    <dbReference type="NCBI Taxonomy" id="259834"/>
    <lineage>
        <taxon>Eukaryota</taxon>
        <taxon>Sar</taxon>
        <taxon>Stramenopiles</taxon>
        <taxon>Ochrophyta</taxon>
        <taxon>Bacillariophyta</taxon>
        <taxon>Coscinodiscophyceae</taxon>
        <taxon>Thalassiosirophycidae</taxon>
        <taxon>Stephanodiscales</taxon>
        <taxon>Stephanodiscaceae</taxon>
        <taxon>Discostella</taxon>
    </lineage>
</organism>
<gene>
    <name evidence="12" type="ORF">ACHAWU_007033</name>
</gene>
<protein>
    <recommendedName>
        <fullName evidence="2">NADH:ubiquinone reductase (non-electrogenic)</fullName>
        <ecNumber evidence="2">1.6.5.9</ecNumber>
    </recommendedName>
</protein>
<evidence type="ECO:0000256" key="1">
    <source>
        <dbReference type="ARBA" id="ARBA00005272"/>
    </source>
</evidence>
<dbReference type="AlphaFoldDB" id="A0ABD3MEK4"/>
<sequence>MTMMVMALFPSAAAVRSSLVACSAIKRYWASSISSISGSGYWYYQVHVNVGASPTAAFSTIASSSNQEVIDVTHHDTIYRNTNSSGNPKPRVVILGSGWAGFTLARRLHKSLFDVRVVSPANHFLFTPLLPSTAVGTLEFRAIQEPVRTIQGLGQYYQAKAREIQLDKQIVTCEDLYKGVKFDVSYDYLCIAGGMKSNTFNTHNIQRLEGVVVFFLKHLYHARQIRNRILECFERASNPTIPTVQRDRLLSFIVVGGGPTSCEFMSELHDFINKDVAKWYPDLMKHIKLTLVEAGPGILGSFDKALSDYYLKKLNEKNIDVRLNTAVAGVDERYIEGEQITVARFADGTEVNFGTMVWSAGLAPVRLITNSNLNLDRGRIIVDDYLRVPDTRGRVFALGDCAVTPDKLPPTATVAEQQALYLADCFNTYYSKFDVLDTKNAMVELPLPGDVTPYLMPWNILSFLNKLLCNSSPKFQYQNRGAMASMGFGGGVVDLKQTHLPSPKTTISGAASYLVWTSTYLTKQLSIQNMILIPMYWFKALIFGRDISRF</sequence>
<evidence type="ECO:0000256" key="8">
    <source>
        <dbReference type="ARBA" id="ARBA00047599"/>
    </source>
</evidence>
<keyword evidence="5" id="KW-0809">Transit peptide</keyword>
<dbReference type="PRINTS" id="PR00368">
    <property type="entry name" value="FADPNR"/>
</dbReference>
<evidence type="ECO:0000256" key="4">
    <source>
        <dbReference type="ARBA" id="ARBA00022827"/>
    </source>
</evidence>
<evidence type="ECO:0000256" key="6">
    <source>
        <dbReference type="ARBA" id="ARBA00023002"/>
    </source>
</evidence>
<feature type="domain" description="External alternative NADH-ubiquinone oxidoreductase-like C-terminal" evidence="11">
    <location>
        <begin position="480"/>
        <end position="546"/>
    </location>
</feature>
<dbReference type="InterPro" id="IPR045024">
    <property type="entry name" value="NDH-2"/>
</dbReference>
<dbReference type="PANTHER" id="PTHR43706">
    <property type="entry name" value="NADH DEHYDROGENASE"/>
    <property type="match status" value="1"/>
</dbReference>
<dbReference type="GO" id="GO:0050136">
    <property type="term" value="F:NADH dehydrogenase (quinone) (non-electrogenic) activity"/>
    <property type="evidence" value="ECO:0007669"/>
    <property type="project" value="UniProtKB-EC"/>
</dbReference>
<reference evidence="12 13" key="1">
    <citation type="submission" date="2024-10" db="EMBL/GenBank/DDBJ databases">
        <title>Updated reference genomes for cyclostephanoid diatoms.</title>
        <authorList>
            <person name="Roberts W.R."/>
            <person name="Alverson A.J."/>
        </authorList>
    </citation>
    <scope>NUCLEOTIDE SEQUENCE [LARGE SCALE GENOMIC DNA]</scope>
    <source>
        <strain evidence="12 13">AJA232-27</strain>
    </source>
</reference>
<dbReference type="Proteomes" id="UP001530293">
    <property type="component" value="Unassembled WGS sequence"/>
</dbReference>
<dbReference type="Pfam" id="PF07992">
    <property type="entry name" value="Pyr_redox_2"/>
    <property type="match status" value="1"/>
</dbReference>
<name>A0ABD3MEK4_9STRA</name>
<comment type="caution">
    <text evidence="12">The sequence shown here is derived from an EMBL/GenBank/DDBJ whole genome shotgun (WGS) entry which is preliminary data.</text>
</comment>
<keyword evidence="3" id="KW-0285">Flavoprotein</keyword>
<evidence type="ECO:0000256" key="7">
    <source>
        <dbReference type="ARBA" id="ARBA00023027"/>
    </source>
</evidence>
<comment type="catalytic activity">
    <reaction evidence="8">
        <text>a quinone + NADH + H(+) = a quinol + NAD(+)</text>
        <dbReference type="Rhea" id="RHEA:46160"/>
        <dbReference type="ChEBI" id="CHEBI:15378"/>
        <dbReference type="ChEBI" id="CHEBI:24646"/>
        <dbReference type="ChEBI" id="CHEBI:57540"/>
        <dbReference type="ChEBI" id="CHEBI:57945"/>
        <dbReference type="ChEBI" id="CHEBI:132124"/>
        <dbReference type="EC" id="1.6.5.9"/>
    </reaction>
</comment>
<keyword evidence="13" id="KW-1185">Reference proteome</keyword>
<dbReference type="Pfam" id="PF22366">
    <property type="entry name" value="NDH2_C"/>
    <property type="match status" value="1"/>
</dbReference>
<dbReference type="InterPro" id="IPR054585">
    <property type="entry name" value="NDH2-like_C"/>
</dbReference>
<dbReference type="Gene3D" id="3.50.50.100">
    <property type="match status" value="1"/>
</dbReference>
<proteinExistence type="inferred from homology"/>